<dbReference type="HOGENOM" id="CLU_683546_0_0_1"/>
<feature type="compositionally biased region" description="Polar residues" evidence="1">
    <location>
        <begin position="256"/>
        <end position="271"/>
    </location>
</feature>
<dbReference type="GeneID" id="8197588"/>
<feature type="transmembrane region" description="Helical" evidence="2">
    <location>
        <begin position="156"/>
        <end position="178"/>
    </location>
</feature>
<name>C4QVA7_KOMPG</name>
<protein>
    <submittedName>
        <fullName evidence="3">Uncharacterized protein</fullName>
    </submittedName>
</protein>
<keyword evidence="2" id="KW-0472">Membrane</keyword>
<dbReference type="RefSeq" id="XP_002489461.1">
    <property type="nucleotide sequence ID" value="XM_002489416.1"/>
</dbReference>
<dbReference type="STRING" id="644223.C4QVA7"/>
<keyword evidence="2" id="KW-0812">Transmembrane</keyword>
<keyword evidence="4" id="KW-1185">Reference proteome</keyword>
<sequence>MCEDICKKKDNYFVKRYAITNDTVTTPLSSNNTDITVTESTTIMPVSSAQYSLLSASTSSYQTSSMVTPTATSQDESFLVAQYTQDYVVTAEETTFTVGIRMTTTVLGSQTVTAEPKTTDLPYFKSVLSSQLESQGMDPDSYYRVSKGSSFGRGQIVGVSIGSFFGVLLVLLALFLLYRRRKKKIHLFPLPDFEKGYVPPSLPNENSPIVPNRGSKPFLFSEESTVPETTEEREVSTTGNQDDELGGLRFGILANQDMSNSPPLSPKATQEGSRHYLGSPVPESLNASVDRTINVVFEEGSSLEEEPVLSEKGQNTIDKQIRTPSRYANVGLDRERLKSMSSPPPVPRPRKNIHLGQESNQDDNDQEVHDTLQFNTRRVLEEEELSIGSFESSLLSLSDSQSD</sequence>
<dbReference type="Proteomes" id="UP000000314">
    <property type="component" value="Chromosome 1"/>
</dbReference>
<reference evidence="3 4" key="1">
    <citation type="journal article" date="2009" name="Nat. Biotechnol.">
        <title>Genome sequence of the recombinant protein production host Pichia pastoris.</title>
        <authorList>
            <person name="De Schutter K."/>
            <person name="Lin Y.C."/>
            <person name="Tiels P."/>
            <person name="Van Hecke A."/>
            <person name="Glinka S."/>
            <person name="Weber-Lehmann J."/>
            <person name="Rouze P."/>
            <person name="Van de Peer Y."/>
            <person name="Callewaert N."/>
        </authorList>
    </citation>
    <scope>NUCLEOTIDE SEQUENCE [LARGE SCALE GENOMIC DNA]</scope>
    <source>
        <strain evidence="4">GS115 / ATCC 20864</strain>
    </source>
</reference>
<evidence type="ECO:0000313" key="3">
    <source>
        <dbReference type="EMBL" id="CAY67180.1"/>
    </source>
</evidence>
<organism evidence="3 4">
    <name type="scientific">Komagataella phaffii (strain GS115 / ATCC 20864)</name>
    <name type="common">Yeast</name>
    <name type="synonym">Pichia pastoris</name>
    <dbReference type="NCBI Taxonomy" id="644223"/>
    <lineage>
        <taxon>Eukaryota</taxon>
        <taxon>Fungi</taxon>
        <taxon>Dikarya</taxon>
        <taxon>Ascomycota</taxon>
        <taxon>Saccharomycotina</taxon>
        <taxon>Pichiomycetes</taxon>
        <taxon>Pichiales</taxon>
        <taxon>Pichiaceae</taxon>
        <taxon>Komagataella</taxon>
    </lineage>
</organism>
<dbReference type="OrthoDB" id="10363523at2759"/>
<dbReference type="InParanoid" id="C4QVA7"/>
<accession>C4QVA7</accession>
<feature type="region of interest" description="Disordered" evidence="1">
    <location>
        <begin position="223"/>
        <end position="283"/>
    </location>
</feature>
<evidence type="ECO:0000256" key="1">
    <source>
        <dbReference type="SAM" id="MobiDB-lite"/>
    </source>
</evidence>
<feature type="region of interest" description="Disordered" evidence="1">
    <location>
        <begin position="333"/>
        <end position="368"/>
    </location>
</feature>
<dbReference type="AlphaFoldDB" id="C4QVA7"/>
<dbReference type="KEGG" id="ppa:PAS_chr1-3_0120"/>
<dbReference type="EMBL" id="FN392319">
    <property type="protein sequence ID" value="CAY67180.1"/>
    <property type="molecule type" value="Genomic_DNA"/>
</dbReference>
<keyword evidence="2" id="KW-1133">Transmembrane helix</keyword>
<gene>
    <name evidence="3" type="ordered locus">PAS_chr1-3_0120</name>
</gene>
<evidence type="ECO:0000256" key="2">
    <source>
        <dbReference type="SAM" id="Phobius"/>
    </source>
</evidence>
<evidence type="ECO:0000313" key="4">
    <source>
        <dbReference type="Proteomes" id="UP000000314"/>
    </source>
</evidence>
<proteinExistence type="predicted"/>